<name>A0A1H9K212_9SPIR</name>
<feature type="chain" id="PRO_5010307643" evidence="1">
    <location>
        <begin position="23"/>
        <end position="43"/>
    </location>
</feature>
<evidence type="ECO:0000313" key="2">
    <source>
        <dbReference type="EMBL" id="SEQ93291.1"/>
    </source>
</evidence>
<feature type="non-terminal residue" evidence="2">
    <location>
        <position position="43"/>
    </location>
</feature>
<reference evidence="2 3" key="1">
    <citation type="submission" date="2016-10" db="EMBL/GenBank/DDBJ databases">
        <authorList>
            <person name="de Groot N.N."/>
        </authorList>
    </citation>
    <scope>NUCLEOTIDE SEQUENCE [LARGE SCALE GENOMIC DNA]</scope>
    <source>
        <strain evidence="2 3">B25</strain>
    </source>
</reference>
<organism evidence="2 3">
    <name type="scientific">Treponema bryantii</name>
    <dbReference type="NCBI Taxonomy" id="163"/>
    <lineage>
        <taxon>Bacteria</taxon>
        <taxon>Pseudomonadati</taxon>
        <taxon>Spirochaetota</taxon>
        <taxon>Spirochaetia</taxon>
        <taxon>Spirochaetales</taxon>
        <taxon>Treponemataceae</taxon>
        <taxon>Treponema</taxon>
    </lineage>
</organism>
<evidence type="ECO:0000313" key="3">
    <source>
        <dbReference type="Proteomes" id="UP000182360"/>
    </source>
</evidence>
<evidence type="ECO:0000256" key="1">
    <source>
        <dbReference type="SAM" id="SignalP"/>
    </source>
</evidence>
<dbReference type="EMBL" id="FOFU01000024">
    <property type="protein sequence ID" value="SEQ93291.1"/>
    <property type="molecule type" value="Genomic_DNA"/>
</dbReference>
<gene>
    <name evidence="2" type="ORF">SAMN04487977_1242</name>
</gene>
<sequence length="43" mass="4655">MKNLLKVAVVAFLLTMAFVVNSCSSGLDEISSLQNENPELVET</sequence>
<dbReference type="AlphaFoldDB" id="A0A1H9K212"/>
<accession>A0A1H9K212</accession>
<protein>
    <submittedName>
        <fullName evidence="2">Uncharacterized protein</fullName>
    </submittedName>
</protein>
<proteinExistence type="predicted"/>
<dbReference type="Proteomes" id="UP000182360">
    <property type="component" value="Unassembled WGS sequence"/>
</dbReference>
<keyword evidence="1" id="KW-0732">Signal</keyword>
<keyword evidence="3" id="KW-1185">Reference proteome</keyword>
<feature type="signal peptide" evidence="1">
    <location>
        <begin position="1"/>
        <end position="22"/>
    </location>
</feature>